<accession>A0A4V1QP46</accession>
<sequence>MSDWFKTATEAQRELFRAHEAQVDAVRRMLQAGGKAADFQDAGRRAAEAQWTAWLAWAKLWGWTK</sequence>
<keyword evidence="2" id="KW-1185">Reference proteome</keyword>
<evidence type="ECO:0000313" key="2">
    <source>
        <dbReference type="Proteomes" id="UP000292347"/>
    </source>
</evidence>
<gene>
    <name evidence="1" type="ORF">EO081_11945</name>
</gene>
<organism evidence="1 2">
    <name type="scientific">Sphingomonas desiccabilis</name>
    <dbReference type="NCBI Taxonomy" id="429134"/>
    <lineage>
        <taxon>Bacteria</taxon>
        <taxon>Pseudomonadati</taxon>
        <taxon>Pseudomonadota</taxon>
        <taxon>Alphaproteobacteria</taxon>
        <taxon>Sphingomonadales</taxon>
        <taxon>Sphingomonadaceae</taxon>
        <taxon>Sphingomonas</taxon>
    </lineage>
</organism>
<dbReference type="Proteomes" id="UP000292347">
    <property type="component" value="Unassembled WGS sequence"/>
</dbReference>
<evidence type="ECO:0000313" key="1">
    <source>
        <dbReference type="EMBL" id="RXZ31894.1"/>
    </source>
</evidence>
<name>A0A4V1QP46_9SPHN</name>
<comment type="caution">
    <text evidence="1">The sequence shown here is derived from an EMBL/GenBank/DDBJ whole genome shotgun (WGS) entry which is preliminary data.</text>
</comment>
<reference evidence="1 2" key="1">
    <citation type="submission" date="2019-01" db="EMBL/GenBank/DDBJ databases">
        <title>Sphingomonas mucosissima sp. nov. and Sphingomonas desiccabilis sp. nov., from biological soil crusts in the Colorado Plateau, USA.</title>
        <authorList>
            <person name="Zhu D."/>
        </authorList>
    </citation>
    <scope>NUCLEOTIDE SEQUENCE [LARGE SCALE GENOMIC DNA]</scope>
    <source>
        <strain evidence="1 2">CP1D</strain>
    </source>
</reference>
<dbReference type="AlphaFoldDB" id="A0A4V1QP46"/>
<proteinExistence type="predicted"/>
<dbReference type="EMBL" id="SDPT01000002">
    <property type="protein sequence ID" value="RXZ31894.1"/>
    <property type="molecule type" value="Genomic_DNA"/>
</dbReference>
<dbReference type="RefSeq" id="WP_129342123.1">
    <property type="nucleotide sequence ID" value="NZ_JACIDD010000002.1"/>
</dbReference>
<protein>
    <submittedName>
        <fullName evidence="1">Uncharacterized protein</fullName>
    </submittedName>
</protein>
<dbReference type="OrthoDB" id="7581332at2"/>